<dbReference type="InterPro" id="IPR043502">
    <property type="entry name" value="DNA/RNA_pol_sf"/>
</dbReference>
<evidence type="ECO:0000313" key="3">
    <source>
        <dbReference type="Proteomes" id="UP000235145"/>
    </source>
</evidence>
<dbReference type="Proteomes" id="UP000235145">
    <property type="component" value="Unassembled WGS sequence"/>
</dbReference>
<evidence type="ECO:0000313" key="2">
    <source>
        <dbReference type="EMBL" id="KAJ0204477.1"/>
    </source>
</evidence>
<comment type="caution">
    <text evidence="2">The sequence shown here is derived from an EMBL/GenBank/DDBJ whole genome shotgun (WGS) entry which is preliminary data.</text>
</comment>
<name>A0A9R1VGT6_LACSA</name>
<dbReference type="Gene3D" id="3.30.70.270">
    <property type="match status" value="1"/>
</dbReference>
<dbReference type="SUPFAM" id="SSF56672">
    <property type="entry name" value="DNA/RNA polymerases"/>
    <property type="match status" value="1"/>
</dbReference>
<dbReference type="AlphaFoldDB" id="A0A9R1VGT6"/>
<evidence type="ECO:0000259" key="1">
    <source>
        <dbReference type="Pfam" id="PF00078"/>
    </source>
</evidence>
<protein>
    <recommendedName>
        <fullName evidence="1">Reverse transcriptase domain-containing protein</fullName>
    </recommendedName>
</protein>
<dbReference type="InterPro" id="IPR000477">
    <property type="entry name" value="RT_dom"/>
</dbReference>
<accession>A0A9R1VGT6</accession>
<organism evidence="2 3">
    <name type="scientific">Lactuca sativa</name>
    <name type="common">Garden lettuce</name>
    <dbReference type="NCBI Taxonomy" id="4236"/>
    <lineage>
        <taxon>Eukaryota</taxon>
        <taxon>Viridiplantae</taxon>
        <taxon>Streptophyta</taxon>
        <taxon>Embryophyta</taxon>
        <taxon>Tracheophyta</taxon>
        <taxon>Spermatophyta</taxon>
        <taxon>Magnoliopsida</taxon>
        <taxon>eudicotyledons</taxon>
        <taxon>Gunneridae</taxon>
        <taxon>Pentapetalae</taxon>
        <taxon>asterids</taxon>
        <taxon>campanulids</taxon>
        <taxon>Asterales</taxon>
        <taxon>Asteraceae</taxon>
        <taxon>Cichorioideae</taxon>
        <taxon>Cichorieae</taxon>
        <taxon>Lactucinae</taxon>
        <taxon>Lactuca</taxon>
    </lineage>
</organism>
<gene>
    <name evidence="2" type="ORF">LSAT_V11C500253740</name>
</gene>
<keyword evidence="3" id="KW-1185">Reference proteome</keyword>
<proteinExistence type="predicted"/>
<dbReference type="EMBL" id="NBSK02000005">
    <property type="protein sequence ID" value="KAJ0204477.1"/>
    <property type="molecule type" value="Genomic_DNA"/>
</dbReference>
<feature type="domain" description="Reverse transcriptase" evidence="1">
    <location>
        <begin position="23"/>
        <end position="101"/>
    </location>
</feature>
<dbReference type="InterPro" id="IPR043128">
    <property type="entry name" value="Rev_trsase/Diguanyl_cyclase"/>
</dbReference>
<reference evidence="2 3" key="1">
    <citation type="journal article" date="2017" name="Nat. Commun.">
        <title>Genome assembly with in vitro proximity ligation data and whole-genome triplication in lettuce.</title>
        <authorList>
            <person name="Reyes-Chin-Wo S."/>
            <person name="Wang Z."/>
            <person name="Yang X."/>
            <person name="Kozik A."/>
            <person name="Arikit S."/>
            <person name="Song C."/>
            <person name="Xia L."/>
            <person name="Froenicke L."/>
            <person name="Lavelle D.O."/>
            <person name="Truco M.J."/>
            <person name="Xia R."/>
            <person name="Zhu S."/>
            <person name="Xu C."/>
            <person name="Xu H."/>
            <person name="Xu X."/>
            <person name="Cox K."/>
            <person name="Korf I."/>
            <person name="Meyers B.C."/>
            <person name="Michelmore R.W."/>
        </authorList>
    </citation>
    <scope>NUCLEOTIDE SEQUENCE [LARGE SCALE GENOMIC DNA]</scope>
    <source>
        <strain evidence="3">cv. Salinas</strain>
        <tissue evidence="2">Seedlings</tissue>
    </source>
</reference>
<sequence length="121" mass="14068">MLQMCINYGKHATFLNLICDWDIIKVVLLRGMHQKTTCVTRYGSFKFIVMPFSLTNAPTMFCTLMNKLFHPFLDKFVVVYLHDIMVYSHSNEEHISHLTWVFCVTPTNQTAETSEGSRDLN</sequence>
<dbReference type="PANTHER" id="PTHR24559:SF436">
    <property type="entry name" value="RNA-DIRECTED DNA POLYMERASE HOMOLOG"/>
    <property type="match status" value="1"/>
</dbReference>
<dbReference type="InterPro" id="IPR053134">
    <property type="entry name" value="RNA-dir_DNA_polymerase"/>
</dbReference>
<dbReference type="Pfam" id="PF00078">
    <property type="entry name" value="RVT_1"/>
    <property type="match status" value="1"/>
</dbReference>
<dbReference type="PANTHER" id="PTHR24559">
    <property type="entry name" value="TRANSPOSON TY3-I GAG-POL POLYPROTEIN"/>
    <property type="match status" value="1"/>
</dbReference>